<keyword evidence="3 5" id="KW-0378">Hydrolase</keyword>
<evidence type="ECO:0000256" key="4">
    <source>
        <dbReference type="ARBA" id="ARBA00022842"/>
    </source>
</evidence>
<dbReference type="PANTHER" id="PTHR46470">
    <property type="entry name" value="N-ACYLNEURAMINATE-9-PHOSPHATASE"/>
    <property type="match status" value="1"/>
</dbReference>
<dbReference type="OrthoDB" id="9809962at2"/>
<dbReference type="InterPro" id="IPR006439">
    <property type="entry name" value="HAD-SF_hydro_IA"/>
</dbReference>
<gene>
    <name evidence="5" type="ORF">SAMN05421825_0480</name>
</gene>
<dbReference type="PANTHER" id="PTHR46470:SF2">
    <property type="entry name" value="GLYCERALDEHYDE 3-PHOSPHATE PHOSPHATASE"/>
    <property type="match status" value="1"/>
</dbReference>
<organism evidence="5 6">
    <name type="scientific">Epilithonimonas hungarica</name>
    <dbReference type="NCBI Taxonomy" id="454006"/>
    <lineage>
        <taxon>Bacteria</taxon>
        <taxon>Pseudomonadati</taxon>
        <taxon>Bacteroidota</taxon>
        <taxon>Flavobacteriia</taxon>
        <taxon>Flavobacteriales</taxon>
        <taxon>Weeksellaceae</taxon>
        <taxon>Chryseobacterium group</taxon>
        <taxon>Epilithonimonas</taxon>
    </lineage>
</organism>
<dbReference type="GO" id="GO:0046872">
    <property type="term" value="F:metal ion binding"/>
    <property type="evidence" value="ECO:0007669"/>
    <property type="project" value="UniProtKB-KW"/>
</dbReference>
<dbReference type="InterPro" id="IPR041492">
    <property type="entry name" value="HAD_2"/>
</dbReference>
<evidence type="ECO:0000313" key="5">
    <source>
        <dbReference type="EMBL" id="SDE87972.1"/>
    </source>
</evidence>
<accession>A0A1G7GIJ0</accession>
<dbReference type="Proteomes" id="UP000199203">
    <property type="component" value="Unassembled WGS sequence"/>
</dbReference>
<evidence type="ECO:0000256" key="3">
    <source>
        <dbReference type="ARBA" id="ARBA00022801"/>
    </source>
</evidence>
<dbReference type="GO" id="GO:0044281">
    <property type="term" value="P:small molecule metabolic process"/>
    <property type="evidence" value="ECO:0007669"/>
    <property type="project" value="UniProtKB-ARBA"/>
</dbReference>
<dbReference type="InterPro" id="IPR036412">
    <property type="entry name" value="HAD-like_sf"/>
</dbReference>
<dbReference type="NCBIfam" id="TIGR01549">
    <property type="entry name" value="HAD-SF-IA-v1"/>
    <property type="match status" value="1"/>
</dbReference>
<reference evidence="6" key="1">
    <citation type="submission" date="2016-10" db="EMBL/GenBank/DDBJ databases">
        <authorList>
            <person name="Varghese N."/>
            <person name="Submissions S."/>
        </authorList>
    </citation>
    <scope>NUCLEOTIDE SEQUENCE [LARGE SCALE GENOMIC DNA]</scope>
    <source>
        <strain evidence="6">DSM 19684</strain>
    </source>
</reference>
<dbReference type="InterPro" id="IPR023214">
    <property type="entry name" value="HAD_sf"/>
</dbReference>
<sequence length="213" mass="24897">MNTKYIIFDLDDTLVSELSYLKSAYLEIAKKVDPEGYDELYHHMLSWYHNKKNVFAEIVNRYPGELLNELLAVYRNHFPKLVLKDGAKKILEIIKSKNYKLGLISDGRSYTQRNKLKSLGIENFFDKIVISEEFGSEKPDIRNFQAFISPDIRDYVYIADNISKDFISPNKLGWLSICLINDGDNIHIQNFDFPPNYLPDFKIEKLSMLQDLI</sequence>
<comment type="cofactor">
    <cofactor evidence="1">
        <name>Mg(2+)</name>
        <dbReference type="ChEBI" id="CHEBI:18420"/>
    </cofactor>
</comment>
<dbReference type="Gene3D" id="3.40.50.1000">
    <property type="entry name" value="HAD superfamily/HAD-like"/>
    <property type="match status" value="1"/>
</dbReference>
<keyword evidence="2" id="KW-0479">Metal-binding</keyword>
<dbReference type="InterPro" id="IPR051400">
    <property type="entry name" value="HAD-like_hydrolase"/>
</dbReference>
<dbReference type="SUPFAM" id="SSF56784">
    <property type="entry name" value="HAD-like"/>
    <property type="match status" value="1"/>
</dbReference>
<dbReference type="GO" id="GO:0016791">
    <property type="term" value="F:phosphatase activity"/>
    <property type="evidence" value="ECO:0007669"/>
    <property type="project" value="TreeGrafter"/>
</dbReference>
<dbReference type="Pfam" id="PF13419">
    <property type="entry name" value="HAD_2"/>
    <property type="match status" value="1"/>
</dbReference>
<dbReference type="AlphaFoldDB" id="A0A1G7GIJ0"/>
<dbReference type="EMBL" id="FNBH01000001">
    <property type="protein sequence ID" value="SDE87972.1"/>
    <property type="molecule type" value="Genomic_DNA"/>
</dbReference>
<keyword evidence="4" id="KW-0460">Magnesium</keyword>
<keyword evidence="6" id="KW-1185">Reference proteome</keyword>
<dbReference type="STRING" id="454006.SAMN05421825_0480"/>
<evidence type="ECO:0000256" key="2">
    <source>
        <dbReference type="ARBA" id="ARBA00022723"/>
    </source>
</evidence>
<protein>
    <submittedName>
        <fullName evidence="5">Putative hydrolase of the HAD superfamily</fullName>
    </submittedName>
</protein>
<dbReference type="SFLD" id="SFLDS00003">
    <property type="entry name" value="Haloacid_Dehalogenase"/>
    <property type="match status" value="1"/>
</dbReference>
<dbReference type="Gene3D" id="1.10.150.520">
    <property type="match status" value="1"/>
</dbReference>
<evidence type="ECO:0000313" key="6">
    <source>
        <dbReference type="Proteomes" id="UP000199203"/>
    </source>
</evidence>
<proteinExistence type="predicted"/>
<dbReference type="SFLD" id="SFLDG01129">
    <property type="entry name" value="C1.5:_HAD__Beta-PGM__Phosphata"/>
    <property type="match status" value="1"/>
</dbReference>
<dbReference type="RefSeq" id="WP_089871044.1">
    <property type="nucleotide sequence ID" value="NZ_FNBH01000001.1"/>
</dbReference>
<name>A0A1G7GIJ0_9FLAO</name>
<evidence type="ECO:0000256" key="1">
    <source>
        <dbReference type="ARBA" id="ARBA00001946"/>
    </source>
</evidence>